<dbReference type="AlphaFoldDB" id="A0A1X7P4H5"/>
<name>A0A1X7P4H5_9MICO</name>
<dbReference type="RefSeq" id="WP_085476949.1">
    <property type="nucleotide sequence ID" value="NZ_FXBM01000002.1"/>
</dbReference>
<accession>A0A1X7P4H5</accession>
<sequence length="193" mass="19862">MTLTALLPGLRRSIPDPLNVNAWPELTRASTTDVVVSGVSLVRLVEVCGTPCVHVAAGVVPGTGGRPAPDRQATAIVVAVTEAKRDSEGRLEIVIDACLDAVPAVWAEMRVIGRASCAHAHPTTVLGTGRSAGTACEAALAVLPDDLREGDLLAVPCPDAVVLRDLRPVPEASVAPATPSVADGQPAWLHALE</sequence>
<dbReference type="STRING" id="1891671.SAMN06295885_2575"/>
<evidence type="ECO:0000313" key="2">
    <source>
        <dbReference type="Proteomes" id="UP000193711"/>
    </source>
</evidence>
<dbReference type="EMBL" id="FXBM01000002">
    <property type="protein sequence ID" value="SMH45614.1"/>
    <property type="molecule type" value="Genomic_DNA"/>
</dbReference>
<proteinExistence type="predicted"/>
<organism evidence="1 2">
    <name type="scientific">Rathayibacter oskolensis</name>
    <dbReference type="NCBI Taxonomy" id="1891671"/>
    <lineage>
        <taxon>Bacteria</taxon>
        <taxon>Bacillati</taxon>
        <taxon>Actinomycetota</taxon>
        <taxon>Actinomycetes</taxon>
        <taxon>Micrococcales</taxon>
        <taxon>Microbacteriaceae</taxon>
        <taxon>Rathayibacter</taxon>
    </lineage>
</organism>
<evidence type="ECO:0000313" key="1">
    <source>
        <dbReference type="EMBL" id="SMH45614.1"/>
    </source>
</evidence>
<dbReference type="Proteomes" id="UP000193711">
    <property type="component" value="Unassembled WGS sequence"/>
</dbReference>
<keyword evidence="2" id="KW-1185">Reference proteome</keyword>
<reference evidence="2" key="1">
    <citation type="submission" date="2017-04" db="EMBL/GenBank/DDBJ databases">
        <authorList>
            <person name="Varghese N."/>
            <person name="Submissions S."/>
        </authorList>
    </citation>
    <scope>NUCLEOTIDE SEQUENCE [LARGE SCALE GENOMIC DNA]</scope>
    <source>
        <strain evidence="2">VKM Ac-2121</strain>
    </source>
</reference>
<gene>
    <name evidence="1" type="ORF">SAMN06295885_2575</name>
</gene>
<dbReference type="OrthoDB" id="4578191at2"/>
<protein>
    <submittedName>
        <fullName evidence="1">Uncharacterized protein</fullName>
    </submittedName>
</protein>